<evidence type="ECO:0008006" key="10">
    <source>
        <dbReference type="Google" id="ProtNLM"/>
    </source>
</evidence>
<dbReference type="AlphaFoldDB" id="A0A7I7P748"/>
<evidence type="ECO:0000256" key="1">
    <source>
        <dbReference type="ARBA" id="ARBA00002190"/>
    </source>
</evidence>
<reference evidence="6 9" key="2">
    <citation type="journal article" date="2019" name="Emerg. Microbes Infect.">
        <title>Comprehensive subspecies identification of 175 nontuberculous mycobacteria species based on 7547 genomic profiles.</title>
        <authorList>
            <person name="Matsumoto Y."/>
            <person name="Kinjo T."/>
            <person name="Motooka D."/>
            <person name="Nabeya D."/>
            <person name="Jung N."/>
            <person name="Uechi K."/>
            <person name="Horii T."/>
            <person name="Iida T."/>
            <person name="Fujita J."/>
            <person name="Nakamura S."/>
        </authorList>
    </citation>
    <scope>NUCLEOTIDE SEQUENCE [LARGE SCALE GENOMIC DNA]</scope>
    <source>
        <strain evidence="6 9">JCM 16367</strain>
    </source>
</reference>
<dbReference type="Proteomes" id="UP000192374">
    <property type="component" value="Unassembled WGS sequence"/>
</dbReference>
<keyword evidence="3" id="KW-0815">Transposition</keyword>
<dbReference type="InterPro" id="IPR001207">
    <property type="entry name" value="Transposase_mutator"/>
</dbReference>
<dbReference type="EMBL" id="MVIC01000038">
    <property type="protein sequence ID" value="ORB12117.1"/>
    <property type="molecule type" value="Genomic_DNA"/>
</dbReference>
<dbReference type="GO" id="GO:0003677">
    <property type="term" value="F:DNA binding"/>
    <property type="evidence" value="ECO:0007669"/>
    <property type="project" value="UniProtKB-KW"/>
</dbReference>
<evidence type="ECO:0000256" key="4">
    <source>
        <dbReference type="ARBA" id="ARBA00023125"/>
    </source>
</evidence>
<name>A0A7I7P748_9MYCO</name>
<evidence type="ECO:0000256" key="3">
    <source>
        <dbReference type="ARBA" id="ARBA00022578"/>
    </source>
</evidence>
<accession>A0A7I7P748</accession>
<dbReference type="GO" id="GO:0004803">
    <property type="term" value="F:transposase activity"/>
    <property type="evidence" value="ECO:0007669"/>
    <property type="project" value="InterPro"/>
</dbReference>
<dbReference type="EMBL" id="AP022583">
    <property type="protein sequence ID" value="BBY04697.1"/>
    <property type="molecule type" value="Genomic_DNA"/>
</dbReference>
<reference evidence="6" key="3">
    <citation type="submission" date="2020-02" db="EMBL/GenBank/DDBJ databases">
        <authorList>
            <person name="Matsumoto Y."/>
            <person name="Motooka D."/>
            <person name="Nakamura S."/>
        </authorList>
    </citation>
    <scope>NUCLEOTIDE SEQUENCE</scope>
    <source>
        <strain evidence="6">JCM 16367</strain>
    </source>
</reference>
<evidence type="ECO:0000313" key="9">
    <source>
        <dbReference type="Proteomes" id="UP000466894"/>
    </source>
</evidence>
<protein>
    <recommendedName>
        <fullName evidence="10">Transposase</fullName>
    </recommendedName>
</protein>
<comment type="function">
    <text evidence="1">Required for the transposition of the insertion element.</text>
</comment>
<evidence type="ECO:0000313" key="6">
    <source>
        <dbReference type="EMBL" id="BBY04697.1"/>
    </source>
</evidence>
<dbReference type="GO" id="GO:0006313">
    <property type="term" value="P:DNA transposition"/>
    <property type="evidence" value="ECO:0007669"/>
    <property type="project" value="InterPro"/>
</dbReference>
<evidence type="ECO:0000313" key="7">
    <source>
        <dbReference type="EMBL" id="ORB12117.1"/>
    </source>
</evidence>
<proteinExistence type="inferred from homology"/>
<evidence type="ECO:0000256" key="2">
    <source>
        <dbReference type="ARBA" id="ARBA00010961"/>
    </source>
</evidence>
<dbReference type="Proteomes" id="UP000466894">
    <property type="component" value="Chromosome"/>
</dbReference>
<keyword evidence="8" id="KW-1185">Reference proteome</keyword>
<organism evidence="6 9">
    <name type="scientific">Mycobacterium noviomagense</name>
    <dbReference type="NCBI Taxonomy" id="459858"/>
    <lineage>
        <taxon>Bacteria</taxon>
        <taxon>Bacillati</taxon>
        <taxon>Actinomycetota</taxon>
        <taxon>Actinomycetes</taxon>
        <taxon>Mycobacteriales</taxon>
        <taxon>Mycobacteriaceae</taxon>
        <taxon>Mycobacterium</taxon>
    </lineage>
</organism>
<comment type="similarity">
    <text evidence="2">Belongs to the transposase mutator family.</text>
</comment>
<reference evidence="7 8" key="1">
    <citation type="submission" date="2017-02" db="EMBL/GenBank/DDBJ databases">
        <title>The new phylogeny of genus Mycobacterium.</title>
        <authorList>
            <person name="Tortoli E."/>
            <person name="Trovato A."/>
            <person name="Cirillo D.M."/>
        </authorList>
    </citation>
    <scope>NUCLEOTIDE SEQUENCE [LARGE SCALE GENOMIC DNA]</scope>
    <source>
        <strain evidence="7 8">DSM 45145</strain>
    </source>
</reference>
<dbReference type="Pfam" id="PF00872">
    <property type="entry name" value="Transposase_mut"/>
    <property type="match status" value="1"/>
</dbReference>
<keyword evidence="4" id="KW-0238">DNA-binding</keyword>
<gene>
    <name evidence="7" type="ORF">BST37_17100</name>
    <name evidence="6" type="ORF">MNVI_00150</name>
</gene>
<sequence>MRTLLHSIFHQPDAESLVAQYDRVFDALSDKLPNKFGANWSNNADERLNKEIRRRTDVLGISSDRGAIIGQAQCLDYGLEL</sequence>
<keyword evidence="5" id="KW-0233">DNA recombination</keyword>
<evidence type="ECO:0000313" key="8">
    <source>
        <dbReference type="Proteomes" id="UP000192374"/>
    </source>
</evidence>
<evidence type="ECO:0000256" key="5">
    <source>
        <dbReference type="ARBA" id="ARBA00023172"/>
    </source>
</evidence>
<dbReference type="KEGG" id="mnv:MNVI_00150"/>